<dbReference type="Proteomes" id="UP000306378">
    <property type="component" value="Unassembled WGS sequence"/>
</dbReference>
<dbReference type="PRINTS" id="PR00455">
    <property type="entry name" value="HTHTETR"/>
</dbReference>
<dbReference type="PROSITE" id="PS01081">
    <property type="entry name" value="HTH_TETR_1"/>
    <property type="match status" value="1"/>
</dbReference>
<dbReference type="PANTHER" id="PTHR30055:SF238">
    <property type="entry name" value="MYCOFACTOCIN BIOSYNTHESIS TRANSCRIPTIONAL REGULATOR MFTR-RELATED"/>
    <property type="match status" value="1"/>
</dbReference>
<dbReference type="GO" id="GO:0000976">
    <property type="term" value="F:transcription cis-regulatory region binding"/>
    <property type="evidence" value="ECO:0007669"/>
    <property type="project" value="TreeGrafter"/>
</dbReference>
<dbReference type="InterPro" id="IPR050109">
    <property type="entry name" value="HTH-type_TetR-like_transc_reg"/>
</dbReference>
<dbReference type="PANTHER" id="PTHR30055">
    <property type="entry name" value="HTH-TYPE TRANSCRIPTIONAL REGULATOR RUTR"/>
    <property type="match status" value="1"/>
</dbReference>
<comment type="caution">
    <text evidence="6">The sequence shown here is derived from an EMBL/GenBank/DDBJ whole genome shotgun (WGS) entry which is preliminary data.</text>
</comment>
<sequence length="205" mass="22167">MVESLGLREQKKRRTKQALIEAALRLFSEKGYDHTTVAEIASAAQVSYATFFNYFAAKDEVVFADDDLYEELLHQAFDSREPGERPADLLLRAIRHLSTATSWSFPLDHELTTVRARLITEVPALRAGALLRNAALQQRMAEALLTTYADEIDVVHAAALTGALVGAVDAVANSSAGHEASPEAIPALIDTAARIALAGHLSTAE</sequence>
<dbReference type="Gene3D" id="1.10.10.60">
    <property type="entry name" value="Homeodomain-like"/>
    <property type="match status" value="1"/>
</dbReference>
<proteinExistence type="predicted"/>
<dbReference type="SUPFAM" id="SSF46689">
    <property type="entry name" value="Homeodomain-like"/>
    <property type="match status" value="1"/>
</dbReference>
<keyword evidence="3" id="KW-0804">Transcription</keyword>
<evidence type="ECO:0000313" key="7">
    <source>
        <dbReference type="Proteomes" id="UP000306378"/>
    </source>
</evidence>
<feature type="domain" description="HTH tetR-type" evidence="5">
    <location>
        <begin position="13"/>
        <end position="73"/>
    </location>
</feature>
<reference evidence="6 7" key="1">
    <citation type="submission" date="2019-05" db="EMBL/GenBank/DDBJ databases">
        <title>Genomes sequences of two Nocardia cyriacigeorgica environmental isolates, type strains Nocardia asteroides ATCC 19247 and Nocardia cyriacigeorgica DSM 44484.</title>
        <authorList>
            <person name="Vautrin F."/>
            <person name="Bergeron E."/>
            <person name="Dubost A."/>
            <person name="Abrouk D."/>
            <person name="Rodriguez Nava V."/>
            <person name="Pujic P."/>
        </authorList>
    </citation>
    <scope>NUCLEOTIDE SEQUENCE [LARGE SCALE GENOMIC DNA]</scope>
    <source>
        <strain evidence="6 7">EML 446</strain>
    </source>
</reference>
<evidence type="ECO:0000256" key="4">
    <source>
        <dbReference type="PROSITE-ProRule" id="PRU00335"/>
    </source>
</evidence>
<dbReference type="EMBL" id="VBUT01000003">
    <property type="protein sequence ID" value="TLF79618.1"/>
    <property type="molecule type" value="Genomic_DNA"/>
</dbReference>
<evidence type="ECO:0000256" key="2">
    <source>
        <dbReference type="ARBA" id="ARBA00023125"/>
    </source>
</evidence>
<protein>
    <submittedName>
        <fullName evidence="6">TetR family transcriptional regulator</fullName>
    </submittedName>
</protein>
<evidence type="ECO:0000256" key="3">
    <source>
        <dbReference type="ARBA" id="ARBA00023163"/>
    </source>
</evidence>
<gene>
    <name evidence="6" type="ORF">FEK34_09895</name>
</gene>
<accession>A0A5R8NXW7</accession>
<evidence type="ECO:0000313" key="6">
    <source>
        <dbReference type="EMBL" id="TLF79618.1"/>
    </source>
</evidence>
<dbReference type="Gene3D" id="1.10.357.10">
    <property type="entry name" value="Tetracycline Repressor, domain 2"/>
    <property type="match status" value="1"/>
</dbReference>
<evidence type="ECO:0000256" key="1">
    <source>
        <dbReference type="ARBA" id="ARBA00023015"/>
    </source>
</evidence>
<evidence type="ECO:0000259" key="5">
    <source>
        <dbReference type="PROSITE" id="PS50977"/>
    </source>
</evidence>
<dbReference type="InterPro" id="IPR001647">
    <property type="entry name" value="HTH_TetR"/>
</dbReference>
<dbReference type="InterPro" id="IPR009057">
    <property type="entry name" value="Homeodomain-like_sf"/>
</dbReference>
<keyword evidence="1" id="KW-0805">Transcription regulation</keyword>
<name>A0A5R8NXW7_9NOCA</name>
<feature type="DNA-binding region" description="H-T-H motif" evidence="4">
    <location>
        <begin position="36"/>
        <end position="55"/>
    </location>
</feature>
<keyword evidence="2 4" id="KW-0238">DNA-binding</keyword>
<dbReference type="Pfam" id="PF00440">
    <property type="entry name" value="TetR_N"/>
    <property type="match status" value="1"/>
</dbReference>
<dbReference type="PROSITE" id="PS50977">
    <property type="entry name" value="HTH_TETR_2"/>
    <property type="match status" value="1"/>
</dbReference>
<dbReference type="RefSeq" id="WP_138447485.1">
    <property type="nucleotide sequence ID" value="NZ_VBUT01000003.1"/>
</dbReference>
<dbReference type="InterPro" id="IPR023772">
    <property type="entry name" value="DNA-bd_HTH_TetR-type_CS"/>
</dbReference>
<dbReference type="GO" id="GO:0003700">
    <property type="term" value="F:DNA-binding transcription factor activity"/>
    <property type="evidence" value="ECO:0007669"/>
    <property type="project" value="TreeGrafter"/>
</dbReference>
<organism evidence="6 7">
    <name type="scientific">Nocardia cyriacigeorgica</name>
    <dbReference type="NCBI Taxonomy" id="135487"/>
    <lineage>
        <taxon>Bacteria</taxon>
        <taxon>Bacillati</taxon>
        <taxon>Actinomycetota</taxon>
        <taxon>Actinomycetes</taxon>
        <taxon>Mycobacteriales</taxon>
        <taxon>Nocardiaceae</taxon>
        <taxon>Nocardia</taxon>
    </lineage>
</organism>
<dbReference type="AlphaFoldDB" id="A0A5R8NXW7"/>